<dbReference type="Proteomes" id="UP000606494">
    <property type="component" value="Unassembled WGS sequence"/>
</dbReference>
<gene>
    <name evidence="1" type="ORF">H8B17_19160</name>
</gene>
<sequence>MTGLQEMVFIDEIALQAKIAKRAADGLIETHDTFDKVDVWCSIQSILVTEDNVSKILWPSSKKYKQRGERLRQILKKQKIWSGLSFFLALTDQTY</sequence>
<comment type="caution">
    <text evidence="1">The sequence shown here is derived from an EMBL/GenBank/DDBJ whole genome shotgun (WGS) entry which is preliminary data.</text>
</comment>
<evidence type="ECO:0000313" key="2">
    <source>
        <dbReference type="Proteomes" id="UP000606494"/>
    </source>
</evidence>
<keyword evidence="2" id="KW-1185">Reference proteome</keyword>
<proteinExistence type="predicted"/>
<dbReference type="RefSeq" id="WP_190310833.1">
    <property type="nucleotide sequence ID" value="NZ_JACNYK010000007.1"/>
</dbReference>
<reference evidence="1 2" key="1">
    <citation type="submission" date="2020-08" db="EMBL/GenBank/DDBJ databases">
        <title>Sphingobacterium sp. DN00404 isolated from aquaculture water.</title>
        <authorList>
            <person name="Zhang M."/>
        </authorList>
    </citation>
    <scope>NUCLEOTIDE SEQUENCE [LARGE SCALE GENOMIC DNA]</scope>
    <source>
        <strain evidence="1 2">KCTC 32294</strain>
    </source>
</reference>
<evidence type="ECO:0000313" key="1">
    <source>
        <dbReference type="EMBL" id="MBD1427704.1"/>
    </source>
</evidence>
<protein>
    <submittedName>
        <fullName evidence="1">Uncharacterized protein</fullName>
    </submittedName>
</protein>
<accession>A0ABR7Y8T1</accession>
<dbReference type="EMBL" id="JACNYK010000007">
    <property type="protein sequence ID" value="MBD1427704.1"/>
    <property type="molecule type" value="Genomic_DNA"/>
</dbReference>
<organism evidence="1 2">
    <name type="scientific">Sphingobacterium arenae</name>
    <dbReference type="NCBI Taxonomy" id="1280598"/>
    <lineage>
        <taxon>Bacteria</taxon>
        <taxon>Pseudomonadati</taxon>
        <taxon>Bacteroidota</taxon>
        <taxon>Sphingobacteriia</taxon>
        <taxon>Sphingobacteriales</taxon>
        <taxon>Sphingobacteriaceae</taxon>
        <taxon>Sphingobacterium</taxon>
    </lineage>
</organism>
<name>A0ABR7Y8T1_9SPHI</name>